<evidence type="ECO:0000256" key="4">
    <source>
        <dbReference type="SAM" id="Phobius"/>
    </source>
</evidence>
<dbReference type="EMBL" id="CAJPIZ010008018">
    <property type="protein sequence ID" value="CAG2110792.1"/>
    <property type="molecule type" value="Genomic_DNA"/>
</dbReference>
<feature type="region of interest" description="Disordered" evidence="3">
    <location>
        <begin position="408"/>
        <end position="478"/>
    </location>
</feature>
<feature type="compositionally biased region" description="Pro residues" evidence="3">
    <location>
        <begin position="443"/>
        <end position="477"/>
    </location>
</feature>
<dbReference type="CDD" id="cd00112">
    <property type="entry name" value="LDLa"/>
    <property type="match status" value="1"/>
</dbReference>
<dbReference type="InterPro" id="IPR036055">
    <property type="entry name" value="LDL_receptor-like_sf"/>
</dbReference>
<feature type="compositionally biased region" description="Pro residues" evidence="3">
    <location>
        <begin position="419"/>
        <end position="428"/>
    </location>
</feature>
<accession>A0A7R9Q2Z8</accession>
<dbReference type="SMART" id="SM00192">
    <property type="entry name" value="LDLa"/>
    <property type="match status" value="2"/>
</dbReference>
<feature type="compositionally biased region" description="Low complexity" evidence="3">
    <location>
        <begin position="429"/>
        <end position="442"/>
    </location>
</feature>
<dbReference type="Gene3D" id="2.40.128.620">
    <property type="match status" value="2"/>
</dbReference>
<evidence type="ECO:0000256" key="3">
    <source>
        <dbReference type="SAM" id="MobiDB-lite"/>
    </source>
</evidence>
<feature type="chain" id="PRO_5036403738" evidence="5">
    <location>
        <begin position="27"/>
        <end position="522"/>
    </location>
</feature>
<evidence type="ECO:0000313" key="7">
    <source>
        <dbReference type="Proteomes" id="UP000759131"/>
    </source>
</evidence>
<dbReference type="SUPFAM" id="SSF57424">
    <property type="entry name" value="LDL receptor-like module"/>
    <property type="match status" value="2"/>
</dbReference>
<evidence type="ECO:0000256" key="5">
    <source>
        <dbReference type="SAM" id="SignalP"/>
    </source>
</evidence>
<dbReference type="AlphaFoldDB" id="A0A7R9Q2Z8"/>
<gene>
    <name evidence="6" type="ORF">OSB1V03_LOCUS10775</name>
</gene>
<dbReference type="OrthoDB" id="6530588at2759"/>
<keyword evidence="4" id="KW-0812">Transmembrane</keyword>
<evidence type="ECO:0000256" key="2">
    <source>
        <dbReference type="PROSITE-ProRule" id="PRU00124"/>
    </source>
</evidence>
<reference evidence="6" key="1">
    <citation type="submission" date="2020-11" db="EMBL/GenBank/DDBJ databases">
        <authorList>
            <person name="Tran Van P."/>
        </authorList>
    </citation>
    <scope>NUCLEOTIDE SEQUENCE</scope>
</reference>
<feature type="disulfide bond" evidence="2">
    <location>
        <begin position="172"/>
        <end position="187"/>
    </location>
</feature>
<name>A0A7R9Q2Z8_9ACAR</name>
<comment type="caution">
    <text evidence="2">Lacks conserved residue(s) required for the propagation of feature annotation.</text>
</comment>
<dbReference type="InterPro" id="IPR002172">
    <property type="entry name" value="LDrepeatLR_classA_rpt"/>
</dbReference>
<dbReference type="EMBL" id="OC862593">
    <property type="protein sequence ID" value="CAD7630362.1"/>
    <property type="molecule type" value="Genomic_DNA"/>
</dbReference>
<dbReference type="Proteomes" id="UP000759131">
    <property type="component" value="Unassembled WGS sequence"/>
</dbReference>
<keyword evidence="4" id="KW-1133">Transmembrane helix</keyword>
<dbReference type="PANTHER" id="PTHR24652:SF69">
    <property type="entry name" value="CUB DOMAIN-CONTAINING PROTEIN"/>
    <property type="match status" value="1"/>
</dbReference>
<keyword evidence="1 2" id="KW-1015">Disulfide bond</keyword>
<sequence>MWSKSHLYSFVFFCVAFSYTHYEVKAELCVGPQFDPNIQVLNDSAIDTAIVLESSPLMSSSCSVRIIMSPKVDGLIVSVENISIINLDQSCDNYIEFGSSPIAKWCNTSDARPLQFADSGVDIVFNFPNNSSYFKLIVTPYTKPVFNECLASTPFKCQDSGEVFCISNGFTCDGIDNCPAGNDETNCAQSSSPQIDIITDSYGTNETITEVKPYETTPVLTTGRPFEEMFADKYAKYNISDHCGNQTAQMITLKKDKNDITIPAILYLSANESRLLKEKDCSFRIQIPISSLLTKRGIVLGIDNINIGSANDSCSDYLLIKSSVDETSTKWCNSNTTHIGMAFKGKSGSVDIQFHAGNHSNSSFNLIVTEFHDPIMSYCISNSDIKCSSNAGKQCVSKSFKCDGHRNCPEGDDETTCPKPAPITPTPTPITTTITPNTTTTKPPSPTPTPPPTPSPTPAPSPTPTPAPTPSPSPTPKPDGLSGGIIALIVIGSLIGAAIVVFIIYKYVKRSRENTGYSPLNE</sequence>
<feature type="transmembrane region" description="Helical" evidence="4">
    <location>
        <begin position="481"/>
        <end position="505"/>
    </location>
</feature>
<organism evidence="6">
    <name type="scientific">Medioppia subpectinata</name>
    <dbReference type="NCBI Taxonomy" id="1979941"/>
    <lineage>
        <taxon>Eukaryota</taxon>
        <taxon>Metazoa</taxon>
        <taxon>Ecdysozoa</taxon>
        <taxon>Arthropoda</taxon>
        <taxon>Chelicerata</taxon>
        <taxon>Arachnida</taxon>
        <taxon>Acari</taxon>
        <taxon>Acariformes</taxon>
        <taxon>Sarcoptiformes</taxon>
        <taxon>Oribatida</taxon>
        <taxon>Brachypylina</taxon>
        <taxon>Oppioidea</taxon>
        <taxon>Oppiidae</taxon>
        <taxon>Medioppia</taxon>
    </lineage>
</organism>
<feature type="signal peptide" evidence="5">
    <location>
        <begin position="1"/>
        <end position="26"/>
    </location>
</feature>
<evidence type="ECO:0000256" key="1">
    <source>
        <dbReference type="ARBA" id="ARBA00023157"/>
    </source>
</evidence>
<keyword evidence="7" id="KW-1185">Reference proteome</keyword>
<dbReference type="PRINTS" id="PR00261">
    <property type="entry name" value="LDLRECEPTOR"/>
</dbReference>
<feature type="disulfide bond" evidence="2">
    <location>
        <begin position="402"/>
        <end position="417"/>
    </location>
</feature>
<dbReference type="PROSITE" id="PS50068">
    <property type="entry name" value="LDLRA_2"/>
    <property type="match status" value="2"/>
</dbReference>
<dbReference type="PROSITE" id="PS01209">
    <property type="entry name" value="LDLRA_1"/>
    <property type="match status" value="1"/>
</dbReference>
<proteinExistence type="predicted"/>
<protein>
    <submittedName>
        <fullName evidence="6">Uncharacterized protein</fullName>
    </submittedName>
</protein>
<keyword evidence="4" id="KW-0472">Membrane</keyword>
<dbReference type="InterPro" id="IPR042333">
    <property type="entry name" value="LRAD2/Mig-13-like"/>
</dbReference>
<dbReference type="InterPro" id="IPR023415">
    <property type="entry name" value="LDLR_class-A_CS"/>
</dbReference>
<evidence type="ECO:0000313" key="6">
    <source>
        <dbReference type="EMBL" id="CAD7630362.1"/>
    </source>
</evidence>
<dbReference type="PANTHER" id="PTHR24652">
    <property type="entry name" value="LOW-DENSITY LIPOPROTEIN RECEPTOR CLASS A DOMAIN-CONTAINING PROTEIN 2"/>
    <property type="match status" value="1"/>
</dbReference>
<keyword evidence="5" id="KW-0732">Signal</keyword>